<gene>
    <name evidence="1" type="ORF">CRENBAI_025162</name>
</gene>
<accession>A0AAV9S2L0</accession>
<dbReference type="EMBL" id="JAHHUM010000945">
    <property type="protein sequence ID" value="KAK5615578.1"/>
    <property type="molecule type" value="Genomic_DNA"/>
</dbReference>
<protein>
    <submittedName>
        <fullName evidence="1">Uncharacterized protein</fullName>
    </submittedName>
</protein>
<evidence type="ECO:0000313" key="1">
    <source>
        <dbReference type="EMBL" id="KAK5615578.1"/>
    </source>
</evidence>
<reference evidence="1 2" key="1">
    <citation type="submission" date="2021-06" db="EMBL/GenBank/DDBJ databases">
        <authorList>
            <person name="Palmer J.M."/>
        </authorList>
    </citation>
    <scope>NUCLEOTIDE SEQUENCE [LARGE SCALE GENOMIC DNA]</scope>
    <source>
        <strain evidence="1 2">MEX-2019</strain>
        <tissue evidence="1">Muscle</tissue>
    </source>
</reference>
<dbReference type="Proteomes" id="UP001311232">
    <property type="component" value="Unassembled WGS sequence"/>
</dbReference>
<comment type="caution">
    <text evidence="1">The sequence shown here is derived from an EMBL/GenBank/DDBJ whole genome shotgun (WGS) entry which is preliminary data.</text>
</comment>
<name>A0AAV9S2L0_9TELE</name>
<evidence type="ECO:0000313" key="2">
    <source>
        <dbReference type="Proteomes" id="UP001311232"/>
    </source>
</evidence>
<proteinExistence type="predicted"/>
<dbReference type="AlphaFoldDB" id="A0AAV9S2L0"/>
<sequence length="142" mass="15224">MNSNNIVSGSGMSAYTRDRFSCRNIGSCGTALARRLTVQNQSLCAGSTDSVQVFWSSSFCFLLSIHSSFILLDSLSVPDSSSSRAVRESAGWVKPEHGASSPAAPQRVHRFCPGILRINSSLATFINPMSPDSGGLQWYQSG</sequence>
<keyword evidence="2" id="KW-1185">Reference proteome</keyword>
<organism evidence="1 2">
    <name type="scientific">Crenichthys baileyi</name>
    <name type="common">White River springfish</name>
    <dbReference type="NCBI Taxonomy" id="28760"/>
    <lineage>
        <taxon>Eukaryota</taxon>
        <taxon>Metazoa</taxon>
        <taxon>Chordata</taxon>
        <taxon>Craniata</taxon>
        <taxon>Vertebrata</taxon>
        <taxon>Euteleostomi</taxon>
        <taxon>Actinopterygii</taxon>
        <taxon>Neopterygii</taxon>
        <taxon>Teleostei</taxon>
        <taxon>Neoteleostei</taxon>
        <taxon>Acanthomorphata</taxon>
        <taxon>Ovalentaria</taxon>
        <taxon>Atherinomorphae</taxon>
        <taxon>Cyprinodontiformes</taxon>
        <taxon>Goodeidae</taxon>
        <taxon>Crenichthys</taxon>
    </lineage>
</organism>